<feature type="non-terminal residue" evidence="1">
    <location>
        <position position="1"/>
    </location>
</feature>
<evidence type="ECO:0000313" key="2">
    <source>
        <dbReference type="Proteomes" id="UP000054018"/>
    </source>
</evidence>
<reference evidence="2" key="2">
    <citation type="submission" date="2015-01" db="EMBL/GenBank/DDBJ databases">
        <title>Evolutionary Origins and Diversification of the Mycorrhizal Mutualists.</title>
        <authorList>
            <consortium name="DOE Joint Genome Institute"/>
            <consortium name="Mycorrhizal Genomics Consortium"/>
            <person name="Kohler A."/>
            <person name="Kuo A."/>
            <person name="Nagy L.G."/>
            <person name="Floudas D."/>
            <person name="Copeland A."/>
            <person name="Barry K.W."/>
            <person name="Cichocki N."/>
            <person name="Veneault-Fourrey C."/>
            <person name="LaButti K."/>
            <person name="Lindquist E.A."/>
            <person name="Lipzen A."/>
            <person name="Lundell T."/>
            <person name="Morin E."/>
            <person name="Murat C."/>
            <person name="Riley R."/>
            <person name="Ohm R."/>
            <person name="Sun H."/>
            <person name="Tunlid A."/>
            <person name="Henrissat B."/>
            <person name="Grigoriev I.V."/>
            <person name="Hibbett D.S."/>
            <person name="Martin F."/>
        </authorList>
    </citation>
    <scope>NUCLEOTIDE SEQUENCE [LARGE SCALE GENOMIC DNA]</scope>
    <source>
        <strain evidence="2">441</strain>
    </source>
</reference>
<protein>
    <recommendedName>
        <fullName evidence="3">Ubiquitin-like protease family profile domain-containing protein</fullName>
    </recommendedName>
</protein>
<evidence type="ECO:0008006" key="3">
    <source>
        <dbReference type="Google" id="ProtNLM"/>
    </source>
</evidence>
<name>A0A0C9XE93_9AGAM</name>
<reference evidence="1 2" key="1">
    <citation type="submission" date="2014-04" db="EMBL/GenBank/DDBJ databases">
        <authorList>
            <consortium name="DOE Joint Genome Institute"/>
            <person name="Kuo A."/>
            <person name="Kohler A."/>
            <person name="Costa M.D."/>
            <person name="Nagy L.G."/>
            <person name="Floudas D."/>
            <person name="Copeland A."/>
            <person name="Barry K.W."/>
            <person name="Cichocki N."/>
            <person name="Veneault-Fourrey C."/>
            <person name="LaButti K."/>
            <person name="Lindquist E.A."/>
            <person name="Lipzen A."/>
            <person name="Lundell T."/>
            <person name="Morin E."/>
            <person name="Murat C."/>
            <person name="Sun H."/>
            <person name="Tunlid A."/>
            <person name="Henrissat B."/>
            <person name="Grigoriev I.V."/>
            <person name="Hibbett D.S."/>
            <person name="Martin F."/>
            <person name="Nordberg H.P."/>
            <person name="Cantor M.N."/>
            <person name="Hua S.X."/>
        </authorList>
    </citation>
    <scope>NUCLEOTIDE SEQUENCE [LARGE SCALE GENOMIC DNA]</scope>
    <source>
        <strain evidence="1 2">441</strain>
    </source>
</reference>
<dbReference type="OrthoDB" id="2976051at2759"/>
<dbReference type="AlphaFoldDB" id="A0A0C9XE93"/>
<dbReference type="Proteomes" id="UP000054018">
    <property type="component" value="Unassembled WGS sequence"/>
</dbReference>
<evidence type="ECO:0000313" key="1">
    <source>
        <dbReference type="EMBL" id="KIK10615.1"/>
    </source>
</evidence>
<keyword evidence="2" id="KW-1185">Reference proteome</keyword>
<dbReference type="EMBL" id="KN834528">
    <property type="protein sequence ID" value="KIK10615.1"/>
    <property type="molecule type" value="Genomic_DNA"/>
</dbReference>
<proteinExistence type="predicted"/>
<dbReference type="HOGENOM" id="CLU_210039_0_0_1"/>
<gene>
    <name evidence="1" type="ORF">PISMIDRAFT_124178</name>
</gene>
<accession>A0A0C9XE93</accession>
<sequence length="50" mass="5654">QTNGYDCSVWVLAQMAAVLRGYEVTGIEECDINHFWHFLGVLIHCVTVLT</sequence>
<organism evidence="1 2">
    <name type="scientific">Pisolithus microcarpus 441</name>
    <dbReference type="NCBI Taxonomy" id="765257"/>
    <lineage>
        <taxon>Eukaryota</taxon>
        <taxon>Fungi</taxon>
        <taxon>Dikarya</taxon>
        <taxon>Basidiomycota</taxon>
        <taxon>Agaricomycotina</taxon>
        <taxon>Agaricomycetes</taxon>
        <taxon>Agaricomycetidae</taxon>
        <taxon>Boletales</taxon>
        <taxon>Sclerodermatineae</taxon>
        <taxon>Pisolithaceae</taxon>
        <taxon>Pisolithus</taxon>
    </lineage>
</organism>